<feature type="compositionally biased region" description="Low complexity" evidence="1">
    <location>
        <begin position="49"/>
        <end position="64"/>
    </location>
</feature>
<geneLocation type="plasmid" evidence="3">
    <name>pNDAS01</name>
</geneLocation>
<protein>
    <submittedName>
        <fullName evidence="2">FAP91 flagellar associated protein</fullName>
    </submittedName>
</protein>
<dbReference type="EMBL" id="CP002041">
    <property type="protein sequence ID" value="ADH70450.1"/>
    <property type="molecule type" value="Genomic_DNA"/>
</dbReference>
<dbReference type="STRING" id="446468.Ndas_5069"/>
<feature type="region of interest" description="Disordered" evidence="1">
    <location>
        <begin position="49"/>
        <end position="102"/>
    </location>
</feature>
<accession>D7B8E2</accession>
<evidence type="ECO:0000313" key="2">
    <source>
        <dbReference type="EMBL" id="ADH70450.1"/>
    </source>
</evidence>
<dbReference type="HOGENOM" id="CLU_1004106_0_0_11"/>
<keyword evidence="2" id="KW-0966">Cell projection</keyword>
<dbReference type="Proteomes" id="UP000002219">
    <property type="component" value="Chromosome 2"/>
</dbReference>
<keyword evidence="2" id="KW-0969">Cilium</keyword>
<keyword evidence="3" id="KW-1185">Reference proteome</keyword>
<feature type="region of interest" description="Disordered" evidence="1">
    <location>
        <begin position="196"/>
        <end position="281"/>
    </location>
</feature>
<dbReference type="RefSeq" id="WP_013156057.1">
    <property type="nucleotide sequence ID" value="NC_014211.1"/>
</dbReference>
<organism evidence="2 3">
    <name type="scientific">Nocardiopsis dassonvillei (strain ATCC 23218 / DSM 43111 / CIP 107115 / JCM 7437 / KCTC 9190 / NBRC 14626 / NCTC 10488 / NRRL B-5397 / IMRU 509)</name>
    <name type="common">Actinomadura dassonvillei</name>
    <dbReference type="NCBI Taxonomy" id="446468"/>
    <lineage>
        <taxon>Bacteria</taxon>
        <taxon>Bacillati</taxon>
        <taxon>Actinomycetota</taxon>
        <taxon>Actinomycetes</taxon>
        <taxon>Streptosporangiales</taxon>
        <taxon>Nocardiopsidaceae</taxon>
        <taxon>Nocardiopsis</taxon>
    </lineage>
</organism>
<dbReference type="AlphaFoldDB" id="D7B8E2"/>
<dbReference type="GeneID" id="91487980"/>
<sequence>MPRTSRTARATRAVAAVCPEAPSLLLLPLVVGALLVGLWLLGAAPAAADSGADSGGSRSLLDGGPLTGGRLPDGFSGTSGNPDRASSERTAPHHGLRDRVSSGRAALDASSLGLEGSGRLGEVVPEGVGQVAEPVASTLGTVHRHLEHGAGRTAAETAAVLPEAAWPVAGMGEGARSLVRGLDRDGHADAGLLSPVVPAAHAPAPERDADDSADEARERAEDEDTAPGSAHGSVYGHGAIIPADTGGASAGADRGERSDTAAPAPGSSAHQLTAGSTAPAGGGAPVPAVAGYLTAAPVTAPSADAVLLAARALLTVPVGPSDDPTVSPD</sequence>
<reference evidence="2 3" key="1">
    <citation type="journal article" date="2010" name="Stand. Genomic Sci.">
        <title>Complete genome sequence of Nocardiopsis dassonvillei type strain (IMRU 509).</title>
        <authorList>
            <person name="Sun H."/>
            <person name="Lapidus A."/>
            <person name="Nolan M."/>
            <person name="Lucas S."/>
            <person name="Del Rio T.G."/>
            <person name="Tice H."/>
            <person name="Cheng J.F."/>
            <person name="Tapia R."/>
            <person name="Han C."/>
            <person name="Goodwin L."/>
            <person name="Pitluck S."/>
            <person name="Pagani I."/>
            <person name="Ivanova N."/>
            <person name="Mavromatis K."/>
            <person name="Mikhailova N."/>
            <person name="Pati A."/>
            <person name="Chen A."/>
            <person name="Palaniappan K."/>
            <person name="Land M."/>
            <person name="Hauser L."/>
            <person name="Chang Y.J."/>
            <person name="Jeffries C.D."/>
            <person name="Djao O.D."/>
            <person name="Rohde M."/>
            <person name="Sikorski J."/>
            <person name="Goker M."/>
            <person name="Woyke T."/>
            <person name="Bristow J."/>
            <person name="Eisen J.A."/>
            <person name="Markowitz V."/>
            <person name="Hugenholtz P."/>
            <person name="Kyrpides N.C."/>
            <person name="Klenk H.P."/>
        </authorList>
    </citation>
    <scope>NUCLEOTIDE SEQUENCE [LARGE SCALE GENOMIC DNA]</scope>
    <source>
        <strain evidence="3">ATCC 23218 / DSM 43111 / CIP 107115 / JCM 7437 / KCTC 9190 / NBRC 14626 / NCTC 10488 / NRRL B-5397 / IMRU 509</strain>
        <plasmid evidence="3">Chromosome 2</plasmid>
    </source>
</reference>
<gene>
    <name evidence="2" type="ordered locus">Ndas_5069</name>
</gene>
<proteinExistence type="predicted"/>
<evidence type="ECO:0000256" key="1">
    <source>
        <dbReference type="SAM" id="MobiDB-lite"/>
    </source>
</evidence>
<feature type="compositionally biased region" description="Basic and acidic residues" evidence="1">
    <location>
        <begin position="85"/>
        <end position="101"/>
    </location>
</feature>
<dbReference type="KEGG" id="nda:Ndas_5069"/>
<evidence type="ECO:0000313" key="3">
    <source>
        <dbReference type="Proteomes" id="UP000002219"/>
    </source>
</evidence>
<name>D7B8E2_NOCDD</name>
<keyword evidence="2" id="KW-0282">Flagellum</keyword>